<dbReference type="Pfam" id="PF07885">
    <property type="entry name" value="Ion_trans_2"/>
    <property type="match status" value="2"/>
</dbReference>
<keyword evidence="6" id="KW-0631">Potassium channel</keyword>
<feature type="transmembrane region" description="Helical" evidence="14">
    <location>
        <begin position="114"/>
        <end position="138"/>
    </location>
</feature>
<reference evidence="17" key="1">
    <citation type="submission" date="2022-11" db="UniProtKB">
        <authorList>
            <consortium name="WormBaseParasite"/>
        </authorList>
    </citation>
    <scope>IDENTIFICATION</scope>
</reference>
<dbReference type="GO" id="GO:0015271">
    <property type="term" value="F:outward rectifier potassium channel activity"/>
    <property type="evidence" value="ECO:0007669"/>
    <property type="project" value="TreeGrafter"/>
</dbReference>
<feature type="transmembrane region" description="Helical" evidence="14">
    <location>
        <begin position="384"/>
        <end position="402"/>
    </location>
</feature>
<keyword evidence="8 14" id="KW-1133">Transmembrane helix</keyword>
<organism evidence="16 17">
    <name type="scientific">Romanomermis culicivorax</name>
    <name type="common">Nematode worm</name>
    <dbReference type="NCBI Taxonomy" id="13658"/>
    <lineage>
        <taxon>Eukaryota</taxon>
        <taxon>Metazoa</taxon>
        <taxon>Ecdysozoa</taxon>
        <taxon>Nematoda</taxon>
        <taxon>Enoplea</taxon>
        <taxon>Dorylaimia</taxon>
        <taxon>Mermithida</taxon>
        <taxon>Mermithoidea</taxon>
        <taxon>Mermithidae</taxon>
        <taxon>Romanomermis</taxon>
    </lineage>
</organism>
<evidence type="ECO:0000256" key="9">
    <source>
        <dbReference type="ARBA" id="ARBA00023065"/>
    </source>
</evidence>
<accession>A0A915LB74</accession>
<feature type="transmembrane region" description="Helical" evidence="14">
    <location>
        <begin position="414"/>
        <end position="439"/>
    </location>
</feature>
<dbReference type="InterPro" id="IPR013099">
    <property type="entry name" value="K_chnl_dom"/>
</dbReference>
<evidence type="ECO:0000256" key="2">
    <source>
        <dbReference type="ARBA" id="ARBA00006666"/>
    </source>
</evidence>
<evidence type="ECO:0000256" key="13">
    <source>
        <dbReference type="SAM" id="MobiDB-lite"/>
    </source>
</evidence>
<evidence type="ECO:0000256" key="5">
    <source>
        <dbReference type="ARBA" id="ARBA00022692"/>
    </source>
</evidence>
<dbReference type="Gene3D" id="1.10.287.70">
    <property type="match status" value="1"/>
</dbReference>
<keyword evidence="5 12" id="KW-0812">Transmembrane</keyword>
<feature type="domain" description="Potassium channel" evidence="15">
    <location>
        <begin position="372"/>
        <end position="436"/>
    </location>
</feature>
<evidence type="ECO:0000256" key="14">
    <source>
        <dbReference type="SAM" id="Phobius"/>
    </source>
</evidence>
<dbReference type="WBParaSite" id="nRc.2.0.1.t48344-RA">
    <property type="protein sequence ID" value="nRc.2.0.1.t48344-RA"/>
    <property type="gene ID" value="nRc.2.0.1.g48344"/>
</dbReference>
<comment type="similarity">
    <text evidence="2 12">Belongs to the two pore domain potassium channel (TC 1.A.1.8) family.</text>
</comment>
<dbReference type="InterPro" id="IPR003280">
    <property type="entry name" value="2pore_dom_K_chnl"/>
</dbReference>
<evidence type="ECO:0000256" key="3">
    <source>
        <dbReference type="ARBA" id="ARBA00022448"/>
    </source>
</evidence>
<dbReference type="OMA" id="CKFCHER"/>
<dbReference type="Proteomes" id="UP000887565">
    <property type="component" value="Unplaced"/>
</dbReference>
<keyword evidence="4" id="KW-0633">Potassium transport</keyword>
<evidence type="ECO:0000256" key="6">
    <source>
        <dbReference type="ARBA" id="ARBA00022826"/>
    </source>
</evidence>
<evidence type="ECO:0000256" key="4">
    <source>
        <dbReference type="ARBA" id="ARBA00022538"/>
    </source>
</evidence>
<evidence type="ECO:0000259" key="15">
    <source>
        <dbReference type="Pfam" id="PF07885"/>
    </source>
</evidence>
<keyword evidence="9 12" id="KW-0406">Ion transport</keyword>
<dbReference type="PANTHER" id="PTHR11003">
    <property type="entry name" value="POTASSIUM CHANNEL, SUBFAMILY K"/>
    <property type="match status" value="1"/>
</dbReference>
<proteinExistence type="inferred from homology"/>
<evidence type="ECO:0000256" key="8">
    <source>
        <dbReference type="ARBA" id="ARBA00022989"/>
    </source>
</evidence>
<dbReference type="GO" id="GO:0022841">
    <property type="term" value="F:potassium ion leak channel activity"/>
    <property type="evidence" value="ECO:0007669"/>
    <property type="project" value="TreeGrafter"/>
</dbReference>
<protein>
    <submittedName>
        <fullName evidence="17">Potassium channel domain-containing protein</fullName>
    </submittedName>
</protein>
<evidence type="ECO:0000256" key="1">
    <source>
        <dbReference type="ARBA" id="ARBA00004141"/>
    </source>
</evidence>
<dbReference type="GO" id="GO:0030322">
    <property type="term" value="P:stabilization of membrane potential"/>
    <property type="evidence" value="ECO:0007669"/>
    <property type="project" value="TreeGrafter"/>
</dbReference>
<evidence type="ECO:0000313" key="16">
    <source>
        <dbReference type="Proteomes" id="UP000887565"/>
    </source>
</evidence>
<evidence type="ECO:0000256" key="7">
    <source>
        <dbReference type="ARBA" id="ARBA00022958"/>
    </source>
</evidence>
<evidence type="ECO:0000313" key="17">
    <source>
        <dbReference type="WBParaSite" id="nRc.2.0.1.t48344-RA"/>
    </source>
</evidence>
<evidence type="ECO:0000256" key="12">
    <source>
        <dbReference type="RuleBase" id="RU003857"/>
    </source>
</evidence>
<feature type="region of interest" description="Disordered" evidence="13">
    <location>
        <begin position="1"/>
        <end position="31"/>
    </location>
</feature>
<dbReference type="SUPFAM" id="SSF81324">
    <property type="entry name" value="Voltage-gated potassium channels"/>
    <property type="match status" value="2"/>
</dbReference>
<comment type="subcellular location">
    <subcellularLocation>
        <location evidence="1">Membrane</location>
        <topology evidence="1">Multi-pass membrane protein</topology>
    </subcellularLocation>
</comment>
<feature type="domain" description="Potassium channel" evidence="15">
    <location>
        <begin position="199"/>
        <end position="273"/>
    </location>
</feature>
<sequence length="602" mass="68715">MLARLMQRGGGTIDNVTTHSDKLSPSKVQGRFPLYDHGRRQSIQRAMSAESTLKDATSAAYDESHNLLSDNQVYHKSQARKPSGINFPDLSLDKRSSVASAEEESKLKKLLRQYLLHLGLVLMTCTYTLIGATIFYNIEQPYEIKSKFKGLQEIGRSRQEFLRRIYKLVSTDRKLDENSFIQIAEREMINLTSVFFRSCTETRLSADEVSQNATKIVWTFETAIFFATTVVTTIGYGTPVPLTFGGRLMCVFFALIGVPLALLTIADMGKFLSEHLIYLYGCYLEFQLKMKRRWRKFRKQPLEEGVCAKCRRISTCSNGIQALANGALNDVRSPHQDRRMSVLHHDYFDALDIQEETVPATVLMVILVGYTALGGWLLQHLETWTFFEAFYFSFITMTTIGFGDLIPSKDAHMFIILLYIIMGLIITTMCIDLVGIHYVQKIHYFGRKIENARNTLAIIGGKVVYVHEFYSQLLSHKRQALERLGYRLSGIPDAFIIENLFMTKHLIPFIPHDIRRIRYIDENSDSYASSRSSLFNVTYSCKFCHERFCPWNNNGVNSSNVVLAAKSLMDEKLEPNVRKSNDLFTYLSNSPDCLLPVDNSST</sequence>
<keyword evidence="7" id="KW-0630">Potassium</keyword>
<keyword evidence="11 12" id="KW-0407">Ion channel</keyword>
<dbReference type="PRINTS" id="PR01095">
    <property type="entry name" value="TASKCHANNEL"/>
</dbReference>
<dbReference type="PANTHER" id="PTHR11003:SF333">
    <property type="entry name" value="TWIK FAMILY OF POTASSIUM CHANNELS PROTEIN 7"/>
    <property type="match status" value="1"/>
</dbReference>
<name>A0A915LB74_ROMCU</name>
<dbReference type="InterPro" id="IPR003092">
    <property type="entry name" value="2pore_dom_K_chnl_TASK"/>
</dbReference>
<feature type="transmembrane region" description="Helical" evidence="14">
    <location>
        <begin position="248"/>
        <end position="266"/>
    </location>
</feature>
<keyword evidence="10 14" id="KW-0472">Membrane</keyword>
<dbReference type="AlphaFoldDB" id="A0A915LB74"/>
<evidence type="ECO:0000256" key="10">
    <source>
        <dbReference type="ARBA" id="ARBA00023136"/>
    </source>
</evidence>
<keyword evidence="16" id="KW-1185">Reference proteome</keyword>
<evidence type="ECO:0000256" key="11">
    <source>
        <dbReference type="ARBA" id="ARBA00023303"/>
    </source>
</evidence>
<dbReference type="PRINTS" id="PR01333">
    <property type="entry name" value="2POREKCHANEL"/>
</dbReference>
<dbReference type="GO" id="GO:0005886">
    <property type="term" value="C:plasma membrane"/>
    <property type="evidence" value="ECO:0007669"/>
    <property type="project" value="TreeGrafter"/>
</dbReference>
<feature type="transmembrane region" description="Helical" evidence="14">
    <location>
        <begin position="358"/>
        <end position="378"/>
    </location>
</feature>
<feature type="transmembrane region" description="Helical" evidence="14">
    <location>
        <begin position="216"/>
        <end position="236"/>
    </location>
</feature>
<keyword evidence="3 12" id="KW-0813">Transport</keyword>